<name>A0A7J6VTP2_THATH</name>
<keyword evidence="2" id="KW-1185">Reference proteome</keyword>
<evidence type="ECO:0000313" key="1">
    <source>
        <dbReference type="EMBL" id="KAF5188141.1"/>
    </source>
</evidence>
<proteinExistence type="predicted"/>
<gene>
    <name evidence="1" type="ORF">FRX31_022277</name>
</gene>
<dbReference type="EMBL" id="JABWDY010027139">
    <property type="protein sequence ID" value="KAF5188141.1"/>
    <property type="molecule type" value="Genomic_DNA"/>
</dbReference>
<comment type="caution">
    <text evidence="1">The sequence shown here is derived from an EMBL/GenBank/DDBJ whole genome shotgun (WGS) entry which is preliminary data.</text>
</comment>
<sequence>MVVWYCGHSTKSGCGSGCGGSGCGNMLKSGGCGGCGGGDSCGNMTKSGGCGGGGGCSGSCGNMAKSGVCGGLVVVAVVEVVGIWPTLVDVVVGAGGSGGCGNSVVCSTMASCMLI</sequence>
<accession>A0A7J6VTP2</accession>
<organism evidence="1 2">
    <name type="scientific">Thalictrum thalictroides</name>
    <name type="common">Rue-anemone</name>
    <name type="synonym">Anemone thalictroides</name>
    <dbReference type="NCBI Taxonomy" id="46969"/>
    <lineage>
        <taxon>Eukaryota</taxon>
        <taxon>Viridiplantae</taxon>
        <taxon>Streptophyta</taxon>
        <taxon>Embryophyta</taxon>
        <taxon>Tracheophyta</taxon>
        <taxon>Spermatophyta</taxon>
        <taxon>Magnoliopsida</taxon>
        <taxon>Ranunculales</taxon>
        <taxon>Ranunculaceae</taxon>
        <taxon>Thalictroideae</taxon>
        <taxon>Thalictrum</taxon>
    </lineage>
</organism>
<evidence type="ECO:0000313" key="2">
    <source>
        <dbReference type="Proteomes" id="UP000554482"/>
    </source>
</evidence>
<protein>
    <submittedName>
        <fullName evidence="1">Uncharacterized protein</fullName>
    </submittedName>
</protein>
<dbReference type="AlphaFoldDB" id="A0A7J6VTP2"/>
<dbReference type="Proteomes" id="UP000554482">
    <property type="component" value="Unassembled WGS sequence"/>
</dbReference>
<reference evidence="1 2" key="1">
    <citation type="submission" date="2020-06" db="EMBL/GenBank/DDBJ databases">
        <title>Transcriptomic and genomic resources for Thalictrum thalictroides and T. hernandezii: Facilitating candidate gene discovery in an emerging model plant lineage.</title>
        <authorList>
            <person name="Arias T."/>
            <person name="Riano-Pachon D.M."/>
            <person name="Di Stilio V.S."/>
        </authorList>
    </citation>
    <scope>NUCLEOTIDE SEQUENCE [LARGE SCALE GENOMIC DNA]</scope>
    <source>
        <strain evidence="2">cv. WT478/WT964</strain>
        <tissue evidence="1">Leaves</tissue>
    </source>
</reference>